<keyword evidence="9" id="KW-1185">Reference proteome</keyword>
<evidence type="ECO:0000256" key="4">
    <source>
        <dbReference type="ARBA" id="ARBA00023204"/>
    </source>
</evidence>
<evidence type="ECO:0000256" key="1">
    <source>
        <dbReference type="ARBA" id="ARBA00005739"/>
    </source>
</evidence>
<dbReference type="GO" id="GO:0005829">
    <property type="term" value="C:cytosol"/>
    <property type="evidence" value="ECO:0007669"/>
    <property type="project" value="TreeGrafter"/>
</dbReference>
<evidence type="ECO:0000256" key="3">
    <source>
        <dbReference type="ARBA" id="ARBA00022763"/>
    </source>
</evidence>
<feature type="region of interest" description="Disordered" evidence="5">
    <location>
        <begin position="613"/>
        <end position="632"/>
    </location>
</feature>
<dbReference type="InterPro" id="IPR035309">
    <property type="entry name" value="PSME4"/>
</dbReference>
<evidence type="ECO:0000259" key="7">
    <source>
        <dbReference type="Pfam" id="PF16507"/>
    </source>
</evidence>
<dbReference type="SUPFAM" id="SSF48371">
    <property type="entry name" value="ARM repeat"/>
    <property type="match status" value="2"/>
</dbReference>
<dbReference type="InterPro" id="IPR032430">
    <property type="entry name" value="Blm10_mid"/>
</dbReference>
<proteinExistence type="inferred from homology"/>
<keyword evidence="3" id="KW-0227">DNA damage</keyword>
<dbReference type="PANTHER" id="PTHR32170:SF3">
    <property type="entry name" value="PROTEASOME ACTIVATOR COMPLEX SUBUNIT 4"/>
    <property type="match status" value="1"/>
</dbReference>
<accession>A0A9W6X0F7</accession>
<dbReference type="GO" id="GO:0005634">
    <property type="term" value="C:nucleus"/>
    <property type="evidence" value="ECO:0007669"/>
    <property type="project" value="TreeGrafter"/>
</dbReference>
<dbReference type="GO" id="GO:0010499">
    <property type="term" value="P:proteasomal ubiquitin-independent protein catabolic process"/>
    <property type="evidence" value="ECO:0007669"/>
    <property type="project" value="TreeGrafter"/>
</dbReference>
<gene>
    <name evidence="8" type="ORF">Plil01_001009300</name>
</gene>
<dbReference type="GO" id="GO:0006281">
    <property type="term" value="P:DNA repair"/>
    <property type="evidence" value="ECO:0007669"/>
    <property type="project" value="UniProtKB-KW"/>
</dbReference>
<keyword evidence="4" id="KW-0234">DNA repair</keyword>
<feature type="domain" description="Proteasome activator complex subunit 4 C-terminal" evidence="6">
    <location>
        <begin position="1831"/>
        <end position="1921"/>
    </location>
</feature>
<evidence type="ECO:0000256" key="5">
    <source>
        <dbReference type="SAM" id="MobiDB-lite"/>
    </source>
</evidence>
<dbReference type="Proteomes" id="UP001165083">
    <property type="component" value="Unassembled WGS sequence"/>
</dbReference>
<sequence length="1922" mass="216627">MPSDPASLAGIPRSAAMAVASPAGAETAFVHPYYRLLPSYVTPESVQAERLEFVRRVQVNGLDDALQSRHFREVDTFFKLKHELPEQLHAQLIRVLVELLWTQDARSFADVDMEIRATKALQLLLRKWKKRQRSENTALGDAVDIDWRSVKRAIERVCFRAPGFIPQASQSYLAKLTNVTVKCAEVARSFFRAASPDVPFVLELWTEFGATVKDVKTTECFRALAFFSFFLSLPASEDPETLEKALVDVLPEWFSTWSLVSRCSEWDGHWMKVLSRVAKRYPSTHLLDEYVPFLFAKVNDLLELPSDLGSPFRKQLWPSAYSSISGSKHFGQHVMRLCVYLLRDGTNADEVTAPTRYLLEILNLMKSFFHPSNVANVGNALATFVFYLSNALGKRLGDEKKYEKGLMLSSVGSIVDSLLEICMLGIYSKNRGVAMKCMYVMKNLLCIHPARCADPVMQEMLKALDPMAMSHSHLAVTAISSMAVFLYQLMCGRHSQNTGLFFATYLEPVLKLTLPGIDANDEKKTQATVQFYFHLLSWLPLVNDSAKGNFQATKQRGELSNKLFEGMRGSLYAEVGSLDSQIDERMWEAGPFLEEWSFAVLDRCFQFIQSRSGARSASPGGNADRGRNGKSYKRDGSEDAIVLQVLNLLAILYAQMSPSIYTQCLRKTVAFVTSAFYTTTFGGKVISTLIFNCMHGNPSEAIAQFMPLVLEKFHVTKTSINVDSLMPNEKVWYLRILDGLVRFSQPENRILLRYQHELEVMLAYFLNTDDAKEVYETAGAVLRHLLNGLFGVYTHDFRSLPAAEWEDATSCKSGAFQYLGVAISWNKLLVVWHEPNEAELSFGFDLFQAHVLGALDKIGRMRDSKDLTVRSWTRLLDQVLQGLRGAANVLTDETIQENGTLLQGAKPLLVKALENNVGLLQRLISLKSSLMDKVRDVVAFWRESGSGSAMESQVWCLLLDIIHQLLIWRGEHLDDFGIKESQNVYSRMTSLDVASQRYRKSIFPHREAKGEQVPLLSRNELVEKVMFFYAKRKVQQHFALANAILQPEGDKATRQRYETLLAEVEQLLKNPYEDVRSGAAAVMKECSVLYARWLYFRQAKQIEELEAFSNGEHLKEEHVSGVVHMLSLPLARRNLWKKRHALLKRVLLVLLNSNDAIVKQVDSEVEKVKVEVKLQTFFLSLLSNWRYIGDRVAAPPLIEAIVASEPAVAEHWKFQLMHLVMLYPFLQPEEMPISVKIWELMFRQLRNEVLPVRQIALELFKQLMKLLKRDRKEKGSAERGELEKLIYSESTTQILLDAFVNNHKATNRFSASADGQHANSAPSDWSFGVNEVVRYISNSAQSFPKAPPLSSVRLLNQGSNTFTNVNISHVKLVQKLVQGNPNTFLTSGVLENLSDLANKNIGPDTPEEDRLAALKTLGDCISGILHALAKLENDDEDNVIDQVTSVVGLLKSILPHISIVLVDQWVEVVYLSSRPSRYGAVKLHRLEPLMIYLLLELEDSFARATAEDYARQAKWLALVEAMGVHLLAAATSTTELTPLHALAYDFSKRVLTVIRDHALAHQYKIIRDRAGKMLFLLGAYAFPSLSWSAGSSSPLVDLSALPLSQLVAASDNGENVGSDLESDTSLHAKETAMQWLSCCEKYGAGRDMLAVIDELLPVALISQSHSKAEVAVHAKNVADAVSLSLRVYFVPQDTAGELAVTRLLELLKRLSTSPTWKTRGAVLRFMMTFAFYHWVFFTNEVKAQVHTFVCAFLTDEQREVQAMAKYALRGLIHNEEPAAVETMAVRLTVSAGQARVKFPKLKRRCERLETEGATEKELKVVKERLKMVEAKMMESVLSLSAIILAFPHEVPSFVPPIFEELGRFLYMKRSSNTVSFLEKAVKETLLDFKRTHQDNWLETKSKFSRAQLDVIEDVAIAPSYFS</sequence>
<protein>
    <submittedName>
        <fullName evidence="8">Unnamed protein product</fullName>
    </submittedName>
</protein>
<feature type="domain" description="Proteasome activator Blm10 middle HEAT repeats region" evidence="7">
    <location>
        <begin position="360"/>
        <end position="875"/>
    </location>
</feature>
<evidence type="ECO:0000313" key="8">
    <source>
        <dbReference type="EMBL" id="GMF24569.1"/>
    </source>
</evidence>
<dbReference type="Pfam" id="PF16507">
    <property type="entry name" value="HEAT_PSME4_mid"/>
    <property type="match status" value="1"/>
</dbReference>
<dbReference type="EMBL" id="BSXW01000522">
    <property type="protein sequence ID" value="GMF24569.1"/>
    <property type="molecule type" value="Genomic_DNA"/>
</dbReference>
<dbReference type="GO" id="GO:0070628">
    <property type="term" value="F:proteasome binding"/>
    <property type="evidence" value="ECO:0007669"/>
    <property type="project" value="InterPro"/>
</dbReference>
<dbReference type="InterPro" id="IPR021843">
    <property type="entry name" value="PSME4_C"/>
</dbReference>
<comment type="similarity">
    <text evidence="1">Belongs to the BLM10 family.</text>
</comment>
<dbReference type="InterPro" id="IPR016024">
    <property type="entry name" value="ARM-type_fold"/>
</dbReference>
<reference evidence="8" key="1">
    <citation type="submission" date="2023-04" db="EMBL/GenBank/DDBJ databases">
        <title>Phytophthora lilii NBRC 32176.</title>
        <authorList>
            <person name="Ichikawa N."/>
            <person name="Sato H."/>
            <person name="Tonouchi N."/>
        </authorList>
    </citation>
    <scope>NUCLEOTIDE SEQUENCE</scope>
    <source>
        <strain evidence="8">NBRC 32176</strain>
    </source>
</reference>
<evidence type="ECO:0000313" key="9">
    <source>
        <dbReference type="Proteomes" id="UP001165083"/>
    </source>
</evidence>
<dbReference type="GO" id="GO:0016504">
    <property type="term" value="F:peptidase activator activity"/>
    <property type="evidence" value="ECO:0007669"/>
    <property type="project" value="InterPro"/>
</dbReference>
<comment type="caution">
    <text evidence="8">The sequence shown here is derived from an EMBL/GenBank/DDBJ whole genome shotgun (WGS) entry which is preliminary data.</text>
</comment>
<dbReference type="Gene3D" id="1.25.10.10">
    <property type="entry name" value="Leucine-rich Repeat Variant"/>
    <property type="match status" value="1"/>
</dbReference>
<keyword evidence="2" id="KW-0677">Repeat</keyword>
<organism evidence="8 9">
    <name type="scientific">Phytophthora lilii</name>
    <dbReference type="NCBI Taxonomy" id="2077276"/>
    <lineage>
        <taxon>Eukaryota</taxon>
        <taxon>Sar</taxon>
        <taxon>Stramenopiles</taxon>
        <taxon>Oomycota</taxon>
        <taxon>Peronosporomycetes</taxon>
        <taxon>Peronosporales</taxon>
        <taxon>Peronosporaceae</taxon>
        <taxon>Phytophthora</taxon>
    </lineage>
</organism>
<dbReference type="InterPro" id="IPR011989">
    <property type="entry name" value="ARM-like"/>
</dbReference>
<evidence type="ECO:0000259" key="6">
    <source>
        <dbReference type="Pfam" id="PF11919"/>
    </source>
</evidence>
<dbReference type="PANTHER" id="PTHR32170">
    <property type="entry name" value="PROTEASOME ACTIVATOR COMPLEX SUBUNIT 4"/>
    <property type="match status" value="1"/>
</dbReference>
<evidence type="ECO:0000256" key="2">
    <source>
        <dbReference type="ARBA" id="ARBA00022737"/>
    </source>
</evidence>
<dbReference type="Pfam" id="PF11919">
    <property type="entry name" value="PSME4_C"/>
    <property type="match status" value="1"/>
</dbReference>
<dbReference type="OrthoDB" id="17907at2759"/>
<name>A0A9W6X0F7_9STRA</name>